<dbReference type="PROSITE" id="PS51257">
    <property type="entry name" value="PROKAR_LIPOPROTEIN"/>
    <property type="match status" value="1"/>
</dbReference>
<protein>
    <recommendedName>
        <fullName evidence="2">DUF6562 domain-containing protein</fullName>
    </recommendedName>
</protein>
<gene>
    <name evidence="3" type="ORF">Tsumi_01130</name>
</gene>
<evidence type="ECO:0000256" key="1">
    <source>
        <dbReference type="SAM" id="SignalP"/>
    </source>
</evidence>
<dbReference type="Proteomes" id="UP001628220">
    <property type="component" value="Unassembled WGS sequence"/>
</dbReference>
<feature type="domain" description="DUF6562" evidence="2">
    <location>
        <begin position="51"/>
        <end position="188"/>
    </location>
</feature>
<feature type="chain" id="PRO_5047442408" description="DUF6562 domain-containing protein" evidence="1">
    <location>
        <begin position="26"/>
        <end position="643"/>
    </location>
</feature>
<dbReference type="RefSeq" id="WP_411914833.1">
    <property type="nucleotide sequence ID" value="NZ_BAAFSF010000001.1"/>
</dbReference>
<dbReference type="EMBL" id="BAAFSF010000001">
    <property type="protein sequence ID" value="GAB1251009.1"/>
    <property type="molecule type" value="Genomic_DNA"/>
</dbReference>
<comment type="caution">
    <text evidence="3">The sequence shown here is derived from an EMBL/GenBank/DDBJ whole genome shotgun (WGS) entry which is preliminary data.</text>
</comment>
<organism evidence="3 4">
    <name type="scientific">Porphyromonas miyakawae</name>
    <dbReference type="NCBI Taxonomy" id="3137470"/>
    <lineage>
        <taxon>Bacteria</taxon>
        <taxon>Pseudomonadati</taxon>
        <taxon>Bacteroidota</taxon>
        <taxon>Bacteroidia</taxon>
        <taxon>Bacteroidales</taxon>
        <taxon>Porphyromonadaceae</taxon>
        <taxon>Porphyromonas</taxon>
    </lineage>
</organism>
<sequence length="643" mass="71202">MNQRIKFFLASLVILLIGASCQRNDQLDSNDPGKVVIKLSLPEGMQALRASANSSSAKGGITNVDMSQYDIRYKLAVYNDNGKSVIEPLVKTVDSYEEITYELRLTPNRKYKFVVWADFVKQGETDDLHYNTSDFANITCIDDANKQLNDESRDAYWIAKEINVGTTALNETLVLRRPFSKIRVVATDWGLVPDDKPDYFSIQYYGTDCKRFNSMNLLTGASTGTPLTAKDDAGIITYDVNIDKDKKDYMLGYDSDEHNRTMTVDYLMTDQSEQTPLHVVFTAKKGGATGQIVSTYDFAVNVPIQRNYLTTLMGNLLTTGTSIKVLIEENFIEEYNNHQSWFAPQGVTPKKPAITTSEVGGKTIKTYHITNREELMWVADNPKELGANKVFKLESDIDMNGIDWYPIGPRDGAFGGPCGTFDGNGHALRNFSVQKFLYKSSGFFSREQQTGVFGVWYGDIKNLTFENITINGLEGVKVEPGKTHNESAYFAGCVGYFSGNLENVHAKNVFIKGANSFLKTQNVGGLIGYTNPEKPFVFKKCSVTNITIQAKGNQIGGMVGSLNKNHTLTECTANYVSLRVNGSETTNIAGLVGDIADATGVKFEKCKVDNVEFLKYDGTKNSDYAPTDPLYGSSRTGTPTIEN</sequence>
<dbReference type="Pfam" id="PF20200">
    <property type="entry name" value="DUF6562"/>
    <property type="match status" value="1"/>
</dbReference>
<keyword evidence="1" id="KW-0732">Signal</keyword>
<proteinExistence type="predicted"/>
<reference evidence="3 4" key="1">
    <citation type="journal article" date="2025" name="Int. J. Syst. Evol. Microbiol.">
        <title>Desulfovibrio falkowii sp. nov., Porphyromonas miyakawae sp. nov., Mediterraneibacter flintii sp. nov. and Owariibacterium komagatae gen. nov., sp. nov., isolated from human faeces.</title>
        <authorList>
            <person name="Hamaguchi T."/>
            <person name="Ohara M."/>
            <person name="Hisatomi A."/>
            <person name="Sekiguchi K."/>
            <person name="Takeda J.I."/>
            <person name="Ueyama J."/>
            <person name="Ito M."/>
            <person name="Nishiwaki H."/>
            <person name="Ogi T."/>
            <person name="Hirayama M."/>
            <person name="Ohkuma M."/>
            <person name="Sakamoto M."/>
            <person name="Ohno K."/>
        </authorList>
    </citation>
    <scope>NUCLEOTIDE SEQUENCE [LARGE SCALE GENOMIC DNA]</scope>
    <source>
        <strain evidence="3 4">13CB11C</strain>
    </source>
</reference>
<name>A0ABQ0E020_9PORP</name>
<accession>A0ABQ0E020</accession>
<evidence type="ECO:0000313" key="3">
    <source>
        <dbReference type="EMBL" id="GAB1251009.1"/>
    </source>
</evidence>
<evidence type="ECO:0000259" key="2">
    <source>
        <dbReference type="Pfam" id="PF20200"/>
    </source>
</evidence>
<evidence type="ECO:0000313" key="4">
    <source>
        <dbReference type="Proteomes" id="UP001628220"/>
    </source>
</evidence>
<dbReference type="InterPro" id="IPR046692">
    <property type="entry name" value="DUF6562"/>
</dbReference>
<dbReference type="Gene3D" id="2.160.20.110">
    <property type="match status" value="1"/>
</dbReference>
<keyword evidence="4" id="KW-1185">Reference proteome</keyword>
<feature type="signal peptide" evidence="1">
    <location>
        <begin position="1"/>
        <end position="25"/>
    </location>
</feature>